<evidence type="ECO:0000256" key="4">
    <source>
        <dbReference type="ARBA" id="ARBA00022989"/>
    </source>
</evidence>
<feature type="transmembrane region" description="Helical" evidence="6">
    <location>
        <begin position="155"/>
        <end position="177"/>
    </location>
</feature>
<evidence type="ECO:0000259" key="7">
    <source>
        <dbReference type="PROSITE" id="PS50850"/>
    </source>
</evidence>
<dbReference type="Pfam" id="PF07690">
    <property type="entry name" value="MFS_1"/>
    <property type="match status" value="1"/>
</dbReference>
<dbReference type="InterPro" id="IPR020846">
    <property type="entry name" value="MFS_dom"/>
</dbReference>
<dbReference type="EMBL" id="MTSD02000001">
    <property type="protein sequence ID" value="OOV88720.1"/>
    <property type="molecule type" value="Genomic_DNA"/>
</dbReference>
<dbReference type="GO" id="GO:0022857">
    <property type="term" value="F:transmembrane transporter activity"/>
    <property type="evidence" value="ECO:0007669"/>
    <property type="project" value="InterPro"/>
</dbReference>
<evidence type="ECO:0000313" key="8">
    <source>
        <dbReference type="EMBL" id="OOV88720.1"/>
    </source>
</evidence>
<dbReference type="RefSeq" id="WP_077243168.1">
    <property type="nucleotide sequence ID" value="NZ_FXTS01000004.1"/>
</dbReference>
<comment type="caution">
    <text evidence="8">The sequence shown here is derived from an EMBL/GenBank/DDBJ whole genome shotgun (WGS) entry which is preliminary data.</text>
</comment>
<feature type="transmembrane region" description="Helical" evidence="6">
    <location>
        <begin position="42"/>
        <end position="61"/>
    </location>
</feature>
<sequence length="388" mass="41949">MPEFSALVFATAISMLYRSIITVIAPDLSRDLQLTADELGTLASLFFIGFAVVQLPVGIALDRLGPRLTIVSFMVLAISGTALFATSSTLWMACAGQLLIGAGCAPLMTGSMVVISRRYSPEHFAYMTALILTLANLGDLFSTVPFAFISETLGWRGALWIILAITSCSALACLLFLGRDRQAEGSTPESLSQMIGGMGRVALIRAIWPILPLVLTGYAALMTIRGLWAGPWLADEYLLTMNERGYLLLGMSLMMTLGMYLYGFLDRQTGQRKSLIIAGTLLLILSIIPISTPSPPFPLAAFSLMMIGLFGYTYALLMAHCRSFIPAQLMGRGIAYLTLVGFFGVGLLQTLSGWLMKHFHSYSLLHASLAAILIIAIVCYSRSKAPAE</sequence>
<comment type="subcellular location">
    <subcellularLocation>
        <location evidence="1">Cell membrane</location>
        <topology evidence="1">Multi-pass membrane protein</topology>
    </subcellularLocation>
</comment>
<dbReference type="InterPro" id="IPR050189">
    <property type="entry name" value="MFS_Efflux_Transporters"/>
</dbReference>
<evidence type="ECO:0000256" key="3">
    <source>
        <dbReference type="ARBA" id="ARBA00022692"/>
    </source>
</evidence>
<evidence type="ECO:0000256" key="1">
    <source>
        <dbReference type="ARBA" id="ARBA00004651"/>
    </source>
</evidence>
<dbReference type="InterPro" id="IPR036259">
    <property type="entry name" value="MFS_trans_sf"/>
</dbReference>
<dbReference type="Gene3D" id="1.20.1250.20">
    <property type="entry name" value="MFS general substrate transporter like domains"/>
    <property type="match status" value="1"/>
</dbReference>
<dbReference type="PANTHER" id="PTHR43124:SF3">
    <property type="entry name" value="CHLORAMPHENICOL EFFLUX PUMP RV0191"/>
    <property type="match status" value="1"/>
</dbReference>
<evidence type="ECO:0000313" key="9">
    <source>
        <dbReference type="Proteomes" id="UP000190064"/>
    </source>
</evidence>
<dbReference type="PANTHER" id="PTHR43124">
    <property type="entry name" value="PURINE EFFLUX PUMP PBUE"/>
    <property type="match status" value="1"/>
</dbReference>
<organism evidence="8 9">
    <name type="scientific">Oceanospirillum linum</name>
    <dbReference type="NCBI Taxonomy" id="966"/>
    <lineage>
        <taxon>Bacteria</taxon>
        <taxon>Pseudomonadati</taxon>
        <taxon>Pseudomonadota</taxon>
        <taxon>Gammaproteobacteria</taxon>
        <taxon>Oceanospirillales</taxon>
        <taxon>Oceanospirillaceae</taxon>
        <taxon>Oceanospirillum</taxon>
    </lineage>
</organism>
<proteinExistence type="predicted"/>
<feature type="transmembrane region" description="Helical" evidence="6">
    <location>
        <begin position="297"/>
        <end position="321"/>
    </location>
</feature>
<feature type="transmembrane region" description="Helical" evidence="6">
    <location>
        <begin position="90"/>
        <end position="115"/>
    </location>
</feature>
<dbReference type="SUPFAM" id="SSF103473">
    <property type="entry name" value="MFS general substrate transporter"/>
    <property type="match status" value="1"/>
</dbReference>
<feature type="transmembrane region" description="Helical" evidence="6">
    <location>
        <begin position="202"/>
        <end position="224"/>
    </location>
</feature>
<keyword evidence="4 6" id="KW-1133">Transmembrane helix</keyword>
<dbReference type="PROSITE" id="PS50850">
    <property type="entry name" value="MFS"/>
    <property type="match status" value="1"/>
</dbReference>
<name>A0A1T1HG53_OCELI</name>
<dbReference type="STRING" id="966.BTA35_0204375"/>
<feature type="domain" description="Major facilitator superfamily (MFS) profile" evidence="7">
    <location>
        <begin position="3"/>
        <end position="384"/>
    </location>
</feature>
<protein>
    <recommendedName>
        <fullName evidence="7">Major facilitator superfamily (MFS) profile domain-containing protein</fullName>
    </recommendedName>
</protein>
<feature type="transmembrane region" description="Helical" evidence="6">
    <location>
        <begin position="244"/>
        <end position="262"/>
    </location>
</feature>
<keyword evidence="9" id="KW-1185">Reference proteome</keyword>
<dbReference type="Proteomes" id="UP000190064">
    <property type="component" value="Unassembled WGS sequence"/>
</dbReference>
<feature type="transmembrane region" description="Helical" evidence="6">
    <location>
        <begin position="274"/>
        <end position="291"/>
    </location>
</feature>
<keyword evidence="3 6" id="KW-0812">Transmembrane</keyword>
<dbReference type="GO" id="GO:0005886">
    <property type="term" value="C:plasma membrane"/>
    <property type="evidence" value="ECO:0007669"/>
    <property type="project" value="UniProtKB-SubCell"/>
</dbReference>
<evidence type="ECO:0000256" key="6">
    <source>
        <dbReference type="SAM" id="Phobius"/>
    </source>
</evidence>
<evidence type="ECO:0000256" key="5">
    <source>
        <dbReference type="ARBA" id="ARBA00023136"/>
    </source>
</evidence>
<feature type="transmembrane region" description="Helical" evidence="6">
    <location>
        <begin position="362"/>
        <end position="380"/>
    </location>
</feature>
<feature type="transmembrane region" description="Helical" evidence="6">
    <location>
        <begin position="127"/>
        <end position="149"/>
    </location>
</feature>
<gene>
    <name evidence="8" type="ORF">BTA35_0204375</name>
</gene>
<evidence type="ECO:0000256" key="2">
    <source>
        <dbReference type="ARBA" id="ARBA00022475"/>
    </source>
</evidence>
<dbReference type="AlphaFoldDB" id="A0A1T1HG53"/>
<reference evidence="8" key="1">
    <citation type="submission" date="2017-02" db="EMBL/GenBank/DDBJ databases">
        <title>Draft Genome Sequence of the Salt Water Bacterium Oceanospirillum linum ATCC 11336.</title>
        <authorList>
            <person name="Trachtenberg A.M."/>
            <person name="Carney J.G."/>
            <person name="Linnane J.D."/>
            <person name="Rheaume B.A."/>
            <person name="Pitts N.L."/>
            <person name="Mykles D.L."/>
            <person name="Maclea K.S."/>
        </authorList>
    </citation>
    <scope>NUCLEOTIDE SEQUENCE [LARGE SCALE GENOMIC DNA]</scope>
    <source>
        <strain evidence="8">ATCC 11336</strain>
    </source>
</reference>
<keyword evidence="2" id="KW-1003">Cell membrane</keyword>
<feature type="transmembrane region" description="Helical" evidence="6">
    <location>
        <begin position="333"/>
        <end position="356"/>
    </location>
</feature>
<accession>A0A1T1HG53</accession>
<keyword evidence="5 6" id="KW-0472">Membrane</keyword>
<dbReference type="InterPro" id="IPR011701">
    <property type="entry name" value="MFS"/>
</dbReference>
<feature type="transmembrane region" description="Helical" evidence="6">
    <location>
        <begin position="68"/>
        <end position="84"/>
    </location>
</feature>